<proteinExistence type="predicted"/>
<dbReference type="OrthoDB" id="10015278at2"/>
<accession>S0EY40</accession>
<dbReference type="STRING" id="454171.CP488_02681"/>
<dbReference type="InParanoid" id="S0EY40"/>
<protein>
    <submittedName>
        <fullName evidence="1">Uncharacterized protein</fullName>
    </submittedName>
</protein>
<gene>
    <name evidence="1" type="ORF">CCALI_01416</name>
</gene>
<name>S0EY40_CHTCT</name>
<reference evidence="2" key="1">
    <citation type="submission" date="2013-03" db="EMBL/GenBank/DDBJ databases">
        <title>Genome sequence of Chthonomonas calidirosea, the first sequenced genome from the Armatimonadetes phylum (formally candidate division OP10).</title>
        <authorList>
            <person name="Lee K.C.Y."/>
            <person name="Morgan X.C."/>
            <person name="Dunfield P.F."/>
            <person name="Tamas I."/>
            <person name="Houghton K.M."/>
            <person name="Vyssotski M."/>
            <person name="Ryan J.L.J."/>
            <person name="Lagutin K."/>
            <person name="McDonald I.R."/>
            <person name="Stott M.B."/>
        </authorList>
    </citation>
    <scope>NUCLEOTIDE SEQUENCE [LARGE SCALE GENOMIC DNA]</scope>
    <source>
        <strain evidence="2">DSM 23976 / ICMP 18418 / T49</strain>
    </source>
</reference>
<dbReference type="Proteomes" id="UP000014227">
    <property type="component" value="Chromosome I"/>
</dbReference>
<dbReference type="RefSeq" id="WP_016482772.1">
    <property type="nucleotide sequence ID" value="NC_021487.1"/>
</dbReference>
<evidence type="ECO:0000313" key="2">
    <source>
        <dbReference type="Proteomes" id="UP000014227"/>
    </source>
</evidence>
<keyword evidence="2" id="KW-1185">Reference proteome</keyword>
<dbReference type="AlphaFoldDB" id="S0EY40"/>
<dbReference type="HOGENOM" id="CLU_1319801_0_0_0"/>
<dbReference type="eggNOG" id="ENOG502ZH1P">
    <property type="taxonomic scope" value="Bacteria"/>
</dbReference>
<sequence length="188" mass="19675">MARIAHLGWACGGALLTLAALHGHSAPPEPKTLVAEQFRLVDAKGNTRAVLSCAPDGSPSLLFEDAQGHERAQVGMKGGSSVVNLDDGDGKTRVQLLVEEDGSLGLALHDSQGHARVTLSLAPDGSPTLALRDKTGVPRASLEIFKGKPYFNLSDDQSRAAAAMLIGVTNEPTILLRDKDGKPLWGAP</sequence>
<dbReference type="EMBL" id="HF951689">
    <property type="protein sequence ID" value="CCW35233.1"/>
    <property type="molecule type" value="Genomic_DNA"/>
</dbReference>
<organism evidence="1 2">
    <name type="scientific">Chthonomonas calidirosea (strain DSM 23976 / ICMP 18418 / T49)</name>
    <dbReference type="NCBI Taxonomy" id="1303518"/>
    <lineage>
        <taxon>Bacteria</taxon>
        <taxon>Bacillati</taxon>
        <taxon>Armatimonadota</taxon>
        <taxon>Chthonomonadia</taxon>
        <taxon>Chthonomonadales</taxon>
        <taxon>Chthonomonadaceae</taxon>
        <taxon>Chthonomonas</taxon>
    </lineage>
</organism>
<dbReference type="KEGG" id="ccz:CCALI_01416"/>
<evidence type="ECO:0000313" key="1">
    <source>
        <dbReference type="EMBL" id="CCW35233.1"/>
    </source>
</evidence>
<dbReference type="PATRIC" id="fig|1303518.3.peg.1447"/>